<sequence length="569" mass="63487">MEVRTLSAVFIALSSAMMFSCTSEYDKDKPLIQNNSKHFGLSSTTEILLTSEAGDKMSLMANQAFTTETANGTQIVIQPDVIKQTISGIGTSFTESSAFVLAHLPVDKRQEVMEKLYADTGANFSLTRTPIGSTDFSVEGKLGYAEVEGDSELKHFTIAPDSDGFSKAKYPGIQDESFDVLPMIHEAMAIKAKQDDSTLSIIASAWTAPPWMKDIETWFIPGSKENDWQGTGGSLKPEYVSTYADYLLKYLEHYKEAGVDIWGLTPVNEPHGNSGNWESMHFTAETQNTFIKEFLGPKLKESAFADTRVLIYDQNRDHLEHWADVILGDPETAPFVYGSAVHWYSSTVDVYEGALERVHNKYPGFSIIHTEGTIDDLGKPAPKGILDPEKFQESGWFDNDEFWWNENATDWAYTATWAPNPENHPIYTPVHRYARNIIVSLNHWMDGWIDWNAVLDHNGGPNHAGNFCGAPIMIDVENDYVYYTPIYDVLAQFSRTIRPGDKALQADKFLDGLAHDDLHASATINSDNLLSVQLLNTTKQPIEFDLVIGAQNAQINIPANSLQTVRVQL</sequence>
<protein>
    <submittedName>
        <fullName evidence="7">Glycosyl hydrolase</fullName>
    </submittedName>
</protein>
<dbReference type="PANTHER" id="PTHR11069:SF23">
    <property type="entry name" value="LYSOSOMAL ACID GLUCOSYLCERAMIDASE"/>
    <property type="match status" value="1"/>
</dbReference>
<evidence type="ECO:0000313" key="8">
    <source>
        <dbReference type="Proteomes" id="UP000095039"/>
    </source>
</evidence>
<feature type="domain" description="Glycosyl hydrolase family 30 TIM-barrel" evidence="5">
    <location>
        <begin position="431"/>
        <end position="496"/>
    </location>
</feature>
<keyword evidence="4" id="KW-0326">Glycosidase</keyword>
<accession>A0A1E5C5F7</accession>
<proteinExistence type="inferred from homology"/>
<organism evidence="7 8">
    <name type="scientific">Enterovibrio norvegicus FF-454</name>
    <dbReference type="NCBI Taxonomy" id="1185651"/>
    <lineage>
        <taxon>Bacteria</taxon>
        <taxon>Pseudomonadati</taxon>
        <taxon>Pseudomonadota</taxon>
        <taxon>Gammaproteobacteria</taxon>
        <taxon>Vibrionales</taxon>
        <taxon>Vibrionaceae</taxon>
        <taxon>Enterovibrio</taxon>
    </lineage>
</organism>
<dbReference type="SUPFAM" id="SSF51445">
    <property type="entry name" value="(Trans)glycosidases"/>
    <property type="match status" value="1"/>
</dbReference>
<dbReference type="PRINTS" id="PR00843">
    <property type="entry name" value="GLHYDRLASE30"/>
</dbReference>
<evidence type="ECO:0000313" key="7">
    <source>
        <dbReference type="EMBL" id="OEE60442.1"/>
    </source>
</evidence>
<evidence type="ECO:0000256" key="4">
    <source>
        <dbReference type="RuleBase" id="RU361188"/>
    </source>
</evidence>
<evidence type="ECO:0000259" key="6">
    <source>
        <dbReference type="Pfam" id="PF17189"/>
    </source>
</evidence>
<reference evidence="7 8" key="1">
    <citation type="journal article" date="2012" name="Science">
        <title>Ecological populations of bacteria act as socially cohesive units of antibiotic production and resistance.</title>
        <authorList>
            <person name="Cordero O.X."/>
            <person name="Wildschutte H."/>
            <person name="Kirkup B."/>
            <person name="Proehl S."/>
            <person name="Ngo L."/>
            <person name="Hussain F."/>
            <person name="Le Roux F."/>
            <person name="Mincer T."/>
            <person name="Polz M.F."/>
        </authorList>
    </citation>
    <scope>NUCLEOTIDE SEQUENCE [LARGE SCALE GENOMIC DNA]</scope>
    <source>
        <strain evidence="7 8">FF-454</strain>
    </source>
</reference>
<dbReference type="GO" id="GO:0016020">
    <property type="term" value="C:membrane"/>
    <property type="evidence" value="ECO:0007669"/>
    <property type="project" value="GOC"/>
</dbReference>
<comment type="caution">
    <text evidence="7">The sequence shown here is derived from an EMBL/GenBank/DDBJ whole genome shotgun (WGS) entry which is preliminary data.</text>
</comment>
<evidence type="ECO:0000256" key="3">
    <source>
        <dbReference type="ARBA" id="ARBA00022801"/>
    </source>
</evidence>
<dbReference type="GO" id="GO:0006680">
    <property type="term" value="P:glucosylceramide catabolic process"/>
    <property type="evidence" value="ECO:0007669"/>
    <property type="project" value="TreeGrafter"/>
</dbReference>
<evidence type="ECO:0000259" key="5">
    <source>
        <dbReference type="Pfam" id="PF02055"/>
    </source>
</evidence>
<feature type="domain" description="Glycosyl hydrolase family 30 beta sandwich" evidence="6">
    <location>
        <begin position="516"/>
        <end position="565"/>
    </location>
</feature>
<dbReference type="EMBL" id="AJWN02000065">
    <property type="protein sequence ID" value="OEE60442.1"/>
    <property type="molecule type" value="Genomic_DNA"/>
</dbReference>
<keyword evidence="8" id="KW-1185">Reference proteome</keyword>
<dbReference type="Gene3D" id="3.20.20.80">
    <property type="entry name" value="Glycosidases"/>
    <property type="match status" value="1"/>
</dbReference>
<dbReference type="InterPro" id="IPR001139">
    <property type="entry name" value="Glyco_hydro_30"/>
</dbReference>
<keyword evidence="3 4" id="KW-0378">Hydrolase</keyword>
<evidence type="ECO:0000256" key="2">
    <source>
        <dbReference type="ARBA" id="ARBA00022729"/>
    </source>
</evidence>
<dbReference type="PANTHER" id="PTHR11069">
    <property type="entry name" value="GLUCOSYLCERAMIDASE"/>
    <property type="match status" value="1"/>
</dbReference>
<name>A0A1E5C5F7_9GAMM</name>
<dbReference type="RefSeq" id="WP_016958986.1">
    <property type="nucleotide sequence ID" value="NZ_AJWN02000065.1"/>
</dbReference>
<dbReference type="AlphaFoldDB" id="A0A1E5C5F7"/>
<dbReference type="Pfam" id="PF17189">
    <property type="entry name" value="Glyco_hydro_30C"/>
    <property type="match status" value="1"/>
</dbReference>
<evidence type="ECO:0000256" key="1">
    <source>
        <dbReference type="ARBA" id="ARBA00005382"/>
    </source>
</evidence>
<dbReference type="PROSITE" id="PS51257">
    <property type="entry name" value="PROKAR_LIPOPROTEIN"/>
    <property type="match status" value="1"/>
</dbReference>
<dbReference type="InterPro" id="IPR033452">
    <property type="entry name" value="GH30_C"/>
</dbReference>
<gene>
    <name evidence="7" type="ORF">A1OK_10855</name>
</gene>
<dbReference type="Proteomes" id="UP000095039">
    <property type="component" value="Unassembled WGS sequence"/>
</dbReference>
<feature type="domain" description="Glycosyl hydrolase family 30 TIM-barrel" evidence="5">
    <location>
        <begin position="86"/>
        <end position="373"/>
    </location>
</feature>
<keyword evidence="2" id="KW-0732">Signal</keyword>
<dbReference type="InterPro" id="IPR033453">
    <property type="entry name" value="Glyco_hydro_30_TIM-barrel"/>
</dbReference>
<comment type="similarity">
    <text evidence="1 4">Belongs to the glycosyl hydrolase 30 family.</text>
</comment>
<dbReference type="Pfam" id="PF02055">
    <property type="entry name" value="Glyco_hydro_30"/>
    <property type="match status" value="2"/>
</dbReference>
<dbReference type="GO" id="GO:0004348">
    <property type="term" value="F:glucosylceramidase activity"/>
    <property type="evidence" value="ECO:0007669"/>
    <property type="project" value="InterPro"/>
</dbReference>
<dbReference type="InterPro" id="IPR017853">
    <property type="entry name" value="GH"/>
</dbReference>